<protein>
    <submittedName>
        <fullName evidence="2">Uncharacterized protein</fullName>
    </submittedName>
</protein>
<keyword evidence="1" id="KW-0472">Membrane</keyword>
<feature type="transmembrane region" description="Helical" evidence="1">
    <location>
        <begin position="50"/>
        <end position="73"/>
    </location>
</feature>
<keyword evidence="1" id="KW-1133">Transmembrane helix</keyword>
<dbReference type="EMBL" id="CP011071">
    <property type="protein sequence ID" value="AKA34788.1"/>
    <property type="molecule type" value="Genomic_DNA"/>
</dbReference>
<dbReference type="Proteomes" id="UP000032726">
    <property type="component" value="Chromosome"/>
</dbReference>
<organism evidence="2 3">
    <name type="scientific">Flagellimonas lutaonensis</name>
    <dbReference type="NCBI Taxonomy" id="516051"/>
    <lineage>
        <taxon>Bacteria</taxon>
        <taxon>Pseudomonadati</taxon>
        <taxon>Bacteroidota</taxon>
        <taxon>Flavobacteriia</taxon>
        <taxon>Flavobacteriales</taxon>
        <taxon>Flavobacteriaceae</taxon>
        <taxon>Flagellimonas</taxon>
    </lineage>
</organism>
<evidence type="ECO:0000313" key="3">
    <source>
        <dbReference type="Proteomes" id="UP000032726"/>
    </source>
</evidence>
<evidence type="ECO:0000313" key="2">
    <source>
        <dbReference type="EMBL" id="AKA34788.1"/>
    </source>
</evidence>
<accession>A0A0D5YSD9</accession>
<dbReference type="KEGG" id="mlt:VC82_1145"/>
<gene>
    <name evidence="2" type="ORF">VC82_1145</name>
</gene>
<dbReference type="STRING" id="516051.VC82_1145"/>
<sequence length="176" mass="20693">MQGYIIKEGNRPIWQLALAALFFTLSVLLLFLFFSNWVNTTDLTKLKGRVGFLVFSIMTFTNGLFFSVVRDWIFDLQNDRYKIQYSVGPIRVGKWKGLPEIEYVSVFRQLLTNGNYVFETNLWYAQNRHFKIYENLDRTPAFEMGKEVAEILKVNLLDATEPNNFKWVDLKPLQTD</sequence>
<evidence type="ECO:0000256" key="1">
    <source>
        <dbReference type="SAM" id="Phobius"/>
    </source>
</evidence>
<proteinExistence type="predicted"/>
<reference evidence="2 3" key="1">
    <citation type="submission" date="2015-03" db="EMBL/GenBank/DDBJ databases">
        <title>Complete genome sequence of Muricauda lutaonensis CC-HSB-11T, isolated from a coastal hot spring.</title>
        <authorList>
            <person name="Kim K.M."/>
        </authorList>
    </citation>
    <scope>NUCLEOTIDE SEQUENCE [LARGE SCALE GENOMIC DNA]</scope>
    <source>
        <strain evidence="2 3">CC-HSB-11</strain>
    </source>
</reference>
<feature type="transmembrane region" description="Helical" evidence="1">
    <location>
        <begin position="12"/>
        <end position="38"/>
    </location>
</feature>
<keyword evidence="3" id="KW-1185">Reference proteome</keyword>
<keyword evidence="1" id="KW-0812">Transmembrane</keyword>
<name>A0A0D5YSD9_9FLAO</name>
<dbReference type="AlphaFoldDB" id="A0A0D5YSD9"/>
<dbReference type="HOGENOM" id="CLU_133166_0_0_10"/>